<dbReference type="InterPro" id="IPR000277">
    <property type="entry name" value="Cys/Met-Metab_PyrdxlP-dep_enz"/>
</dbReference>
<dbReference type="InterPro" id="IPR015422">
    <property type="entry name" value="PyrdxlP-dep_Trfase_small"/>
</dbReference>
<dbReference type="Pfam" id="PF01053">
    <property type="entry name" value="Cys_Met_Meta_PP"/>
    <property type="match status" value="1"/>
</dbReference>
<evidence type="ECO:0000256" key="5">
    <source>
        <dbReference type="RuleBase" id="RU362118"/>
    </source>
</evidence>
<evidence type="ECO:0000256" key="4">
    <source>
        <dbReference type="PIRSR" id="PIRSR001434-2"/>
    </source>
</evidence>
<dbReference type="GO" id="GO:0016846">
    <property type="term" value="F:carbon-sulfur lyase activity"/>
    <property type="evidence" value="ECO:0007669"/>
    <property type="project" value="TreeGrafter"/>
</dbReference>
<gene>
    <name evidence="6" type="ORF">DM01DRAFT_1334857</name>
</gene>
<keyword evidence="7" id="KW-1185">Reference proteome</keyword>
<dbReference type="AlphaFoldDB" id="A0A1X2GL38"/>
<feature type="modified residue" description="N6-(pyridoxal phosphate)lysine" evidence="4">
    <location>
        <position position="201"/>
    </location>
</feature>
<dbReference type="InterPro" id="IPR015424">
    <property type="entry name" value="PyrdxlP-dep_Trfase"/>
</dbReference>
<dbReference type="STRING" id="101127.A0A1X2GL38"/>
<evidence type="ECO:0000313" key="6">
    <source>
        <dbReference type="EMBL" id="ORX56373.1"/>
    </source>
</evidence>
<dbReference type="GO" id="GO:0030170">
    <property type="term" value="F:pyridoxal phosphate binding"/>
    <property type="evidence" value="ECO:0007669"/>
    <property type="project" value="InterPro"/>
</dbReference>
<keyword evidence="3 4" id="KW-0663">Pyridoxal phosphate</keyword>
<dbReference type="EMBL" id="MCGT01000010">
    <property type="protein sequence ID" value="ORX56373.1"/>
    <property type="molecule type" value="Genomic_DNA"/>
</dbReference>
<dbReference type="GO" id="GO:0019346">
    <property type="term" value="P:transsulfuration"/>
    <property type="evidence" value="ECO:0007669"/>
    <property type="project" value="InterPro"/>
</dbReference>
<evidence type="ECO:0000256" key="3">
    <source>
        <dbReference type="ARBA" id="ARBA00022898"/>
    </source>
</evidence>
<name>A0A1X2GL38_9FUNG</name>
<dbReference type="PIRSF" id="PIRSF001434">
    <property type="entry name" value="CGS"/>
    <property type="match status" value="1"/>
</dbReference>
<dbReference type="PANTHER" id="PTHR11808:SF35">
    <property type="entry name" value="CYSTATHIONINE GAMMA-SYNTHASE (AFU_ORTHOLOGUE AFUA_7G01590)"/>
    <property type="match status" value="1"/>
</dbReference>
<comment type="caution">
    <text evidence="6">The sequence shown here is derived from an EMBL/GenBank/DDBJ whole genome shotgun (WGS) entry which is preliminary data.</text>
</comment>
<dbReference type="Gene3D" id="3.90.1150.10">
    <property type="entry name" value="Aspartate Aminotransferase, domain 1"/>
    <property type="match status" value="1"/>
</dbReference>
<organism evidence="6 7">
    <name type="scientific">Hesseltinella vesiculosa</name>
    <dbReference type="NCBI Taxonomy" id="101127"/>
    <lineage>
        <taxon>Eukaryota</taxon>
        <taxon>Fungi</taxon>
        <taxon>Fungi incertae sedis</taxon>
        <taxon>Mucoromycota</taxon>
        <taxon>Mucoromycotina</taxon>
        <taxon>Mucoromycetes</taxon>
        <taxon>Mucorales</taxon>
        <taxon>Cunninghamellaceae</taxon>
        <taxon>Hesseltinella</taxon>
    </lineage>
</organism>
<dbReference type="Gene3D" id="3.40.640.10">
    <property type="entry name" value="Type I PLP-dependent aspartate aminotransferase-like (Major domain)"/>
    <property type="match status" value="1"/>
</dbReference>
<dbReference type="GO" id="GO:0005737">
    <property type="term" value="C:cytoplasm"/>
    <property type="evidence" value="ECO:0007669"/>
    <property type="project" value="TreeGrafter"/>
</dbReference>
<dbReference type="Proteomes" id="UP000242146">
    <property type="component" value="Unassembled WGS sequence"/>
</dbReference>
<dbReference type="FunFam" id="3.40.640.10:FF:000009">
    <property type="entry name" value="Cystathionine gamma-synthase homolog"/>
    <property type="match status" value="1"/>
</dbReference>
<dbReference type="PANTHER" id="PTHR11808">
    <property type="entry name" value="TRANS-SULFURATION ENZYME FAMILY MEMBER"/>
    <property type="match status" value="1"/>
</dbReference>
<dbReference type="SUPFAM" id="SSF53383">
    <property type="entry name" value="PLP-dependent transferases"/>
    <property type="match status" value="1"/>
</dbReference>
<evidence type="ECO:0000256" key="1">
    <source>
        <dbReference type="ARBA" id="ARBA00001933"/>
    </source>
</evidence>
<reference evidence="6 7" key="1">
    <citation type="submission" date="2016-07" db="EMBL/GenBank/DDBJ databases">
        <title>Pervasive Adenine N6-methylation of Active Genes in Fungi.</title>
        <authorList>
            <consortium name="DOE Joint Genome Institute"/>
            <person name="Mondo S.J."/>
            <person name="Dannebaum R.O."/>
            <person name="Kuo R.C."/>
            <person name="Labutti K."/>
            <person name="Haridas S."/>
            <person name="Kuo A."/>
            <person name="Salamov A."/>
            <person name="Ahrendt S.R."/>
            <person name="Lipzen A."/>
            <person name="Sullivan W."/>
            <person name="Andreopoulos W.B."/>
            <person name="Clum A."/>
            <person name="Lindquist E."/>
            <person name="Daum C."/>
            <person name="Ramamoorthy G.K."/>
            <person name="Gryganskyi A."/>
            <person name="Culley D."/>
            <person name="Magnuson J.K."/>
            <person name="James T.Y."/>
            <person name="O'Malley M.A."/>
            <person name="Stajich J.E."/>
            <person name="Spatafora J.W."/>
            <person name="Visel A."/>
            <person name="Grigoriev I.V."/>
        </authorList>
    </citation>
    <scope>NUCLEOTIDE SEQUENCE [LARGE SCALE GENOMIC DNA]</scope>
    <source>
        <strain evidence="6 7">NRRL 3301</strain>
    </source>
</reference>
<proteinExistence type="inferred from homology"/>
<sequence length="387" mass="42273">MTNTTLGFTTKAVHSGFTPTKESNAVVQPITLAATFKSEDVDNKGPHFYSRWGNPNRDGLETALADLEEASHGVIFSSGMAAIASVFNTLETGSHIICNTGSYSGTYSILHDHLPTGNDIHTTLVDLSEPDKLSEHVQPNTKLVVIESPTNPTLQVLDIAAIAQQAHEHGALVMVDNTFMTPYYQQPLVLGADIVVHSMTKYLNGHSDVVMGAVLTNNKAVHEKLRFVQKILGAVPSPFDCYLARRSLATLGLRMEAHSRNALGIATFLEQHPKIERVLYPGLASHPQHDLAVRQQRGKNHGFSGVLCFRLKTEQDLEDMINRLELISLTTSLGSVHTYLQVPAKMTHANVDEQVRLAQGITSTTVRLAVGIEDLPDLIHELEQALA</sequence>
<dbReference type="CDD" id="cd00614">
    <property type="entry name" value="CGS_like"/>
    <property type="match status" value="1"/>
</dbReference>
<comment type="cofactor">
    <cofactor evidence="1 5">
        <name>pyridoxal 5'-phosphate</name>
        <dbReference type="ChEBI" id="CHEBI:597326"/>
    </cofactor>
</comment>
<evidence type="ECO:0000256" key="2">
    <source>
        <dbReference type="ARBA" id="ARBA00009077"/>
    </source>
</evidence>
<accession>A0A1X2GL38</accession>
<protein>
    <submittedName>
        <fullName evidence="6">Cystathionine gamma-synthase</fullName>
    </submittedName>
</protein>
<dbReference type="InterPro" id="IPR015421">
    <property type="entry name" value="PyrdxlP-dep_Trfase_major"/>
</dbReference>
<evidence type="ECO:0000313" key="7">
    <source>
        <dbReference type="Proteomes" id="UP000242146"/>
    </source>
</evidence>
<dbReference type="OrthoDB" id="3512640at2759"/>
<comment type="similarity">
    <text evidence="2 5">Belongs to the trans-sulfuration enzymes family.</text>
</comment>